<dbReference type="KEGG" id="spc:Sputcn32_2137"/>
<organism evidence="2">
    <name type="scientific">Shewanella putrefaciens (strain CN-32 / ATCC BAA-453)</name>
    <dbReference type="NCBI Taxonomy" id="319224"/>
    <lineage>
        <taxon>Bacteria</taxon>
        <taxon>Pseudomonadati</taxon>
        <taxon>Pseudomonadota</taxon>
        <taxon>Gammaproteobacteria</taxon>
        <taxon>Alteromonadales</taxon>
        <taxon>Shewanellaceae</taxon>
        <taxon>Shewanella</taxon>
    </lineage>
</organism>
<dbReference type="STRING" id="319224.Sputcn32_2137"/>
<dbReference type="HOGENOM" id="CLU_2620092_0_0_6"/>
<evidence type="ECO:0000313" key="2">
    <source>
        <dbReference type="EMBL" id="ABP75858.1"/>
    </source>
</evidence>
<gene>
    <name evidence="2" type="ordered locus">Sputcn32_2137</name>
</gene>
<keyword evidence="1" id="KW-0812">Transmembrane</keyword>
<reference evidence="2" key="1">
    <citation type="submission" date="2007-04" db="EMBL/GenBank/DDBJ databases">
        <title>Complete sequence of Shewanella putrefaciens CN-32.</title>
        <authorList>
            <consortium name="US DOE Joint Genome Institute"/>
            <person name="Copeland A."/>
            <person name="Lucas S."/>
            <person name="Lapidus A."/>
            <person name="Barry K."/>
            <person name="Detter J.C."/>
            <person name="Glavina del Rio T."/>
            <person name="Hammon N."/>
            <person name="Israni S."/>
            <person name="Dalin E."/>
            <person name="Tice H."/>
            <person name="Pitluck S."/>
            <person name="Chain P."/>
            <person name="Malfatti S."/>
            <person name="Shin M."/>
            <person name="Vergez L."/>
            <person name="Schmutz J."/>
            <person name="Larimer F."/>
            <person name="Land M."/>
            <person name="Hauser L."/>
            <person name="Kyrpides N."/>
            <person name="Mikhailova N."/>
            <person name="Romine M.F."/>
            <person name="Fredrickson J."/>
            <person name="Tiedje J."/>
            <person name="Richardson P."/>
        </authorList>
    </citation>
    <scope>NUCLEOTIDE SEQUENCE [LARGE SCALE GENOMIC DNA]</scope>
    <source>
        <strain evidence="2">CN-32</strain>
    </source>
</reference>
<proteinExistence type="predicted"/>
<dbReference type="EMBL" id="CP000681">
    <property type="protein sequence ID" value="ABP75858.1"/>
    <property type="molecule type" value="Genomic_DNA"/>
</dbReference>
<keyword evidence="1" id="KW-0472">Membrane</keyword>
<dbReference type="AlphaFoldDB" id="A4Y7C5"/>
<accession>A4Y7C5</accession>
<protein>
    <submittedName>
        <fullName evidence="2">Uncharacterized protein</fullName>
    </submittedName>
</protein>
<sequence>MKNDVLTSFFYFISFTSLIFSVFIKISSQKPSLTDLFTALRKLKMFQVGYFLDKTLEMSFFLNMMKFCSLQQLLHPRG</sequence>
<keyword evidence="1" id="KW-1133">Transmembrane helix</keyword>
<feature type="transmembrane region" description="Helical" evidence="1">
    <location>
        <begin position="6"/>
        <end position="24"/>
    </location>
</feature>
<evidence type="ECO:0000256" key="1">
    <source>
        <dbReference type="SAM" id="Phobius"/>
    </source>
</evidence>
<name>A4Y7C5_SHEPC</name>